<dbReference type="Proteomes" id="UP000701853">
    <property type="component" value="Chromosome 9"/>
</dbReference>
<feature type="domain" description="Trichome birefringence-like N-terminal" evidence="8">
    <location>
        <begin position="50"/>
        <end position="94"/>
    </location>
</feature>
<dbReference type="PANTHER" id="PTHR32285:SF14">
    <property type="entry name" value="PROTEIN PMR5"/>
    <property type="match status" value="1"/>
</dbReference>
<dbReference type="InterPro" id="IPR029962">
    <property type="entry name" value="TBL"/>
</dbReference>
<evidence type="ECO:0000313" key="9">
    <source>
        <dbReference type="EMBL" id="KAG8483443.1"/>
    </source>
</evidence>
<evidence type="ECO:0000256" key="5">
    <source>
        <dbReference type="ARBA" id="ARBA00022989"/>
    </source>
</evidence>
<evidence type="ECO:0000259" key="7">
    <source>
        <dbReference type="Pfam" id="PF13839"/>
    </source>
</evidence>
<keyword evidence="3" id="KW-0812">Transmembrane</keyword>
<evidence type="ECO:0000256" key="2">
    <source>
        <dbReference type="ARBA" id="ARBA00007727"/>
    </source>
</evidence>
<dbReference type="Pfam" id="PF14416">
    <property type="entry name" value="PMR5N"/>
    <property type="match status" value="1"/>
</dbReference>
<evidence type="ECO:0000313" key="10">
    <source>
        <dbReference type="Proteomes" id="UP000701853"/>
    </source>
</evidence>
<dbReference type="InterPro" id="IPR025846">
    <property type="entry name" value="TBL_N"/>
</dbReference>
<sequence>MKMEADKVVDNLVVSVSNWFLCFDNELEEPSWPPSTLKANVPNEPKYLCTWVRDDSYPLYQYSNCPIIDAEFNCQLYGRPDSDYLKYRWPPLNCCIVICFTFTLGDDICQVRWTCVFIEMRGRSMMFVGDSLGRNQWDSLISPRMQTQMITGDPLSTFRTQSEHYVAQKVTRVQLNKFVLANSNLSNFKAPYLVDMDVVQGTRVHKLEGIYENGNAWRMADMLVFNTGHWWTHKGSLQGDMNRLVAMGKGLRTWSNWVDTNVDRTRTEVLFQSISPTHYE</sequence>
<dbReference type="EMBL" id="JAHUZN010000009">
    <property type="protein sequence ID" value="KAG8483443.1"/>
    <property type="molecule type" value="Genomic_DNA"/>
</dbReference>
<comment type="caution">
    <text evidence="9">The sequence shown here is derived from an EMBL/GenBank/DDBJ whole genome shotgun (WGS) entry which is preliminary data.</text>
</comment>
<keyword evidence="10" id="KW-1185">Reference proteome</keyword>
<dbReference type="OrthoDB" id="1839666at2759"/>
<organism evidence="9 10">
    <name type="scientific">Gossypium anomalum</name>
    <dbReference type="NCBI Taxonomy" id="47600"/>
    <lineage>
        <taxon>Eukaryota</taxon>
        <taxon>Viridiplantae</taxon>
        <taxon>Streptophyta</taxon>
        <taxon>Embryophyta</taxon>
        <taxon>Tracheophyta</taxon>
        <taxon>Spermatophyta</taxon>
        <taxon>Magnoliopsida</taxon>
        <taxon>eudicotyledons</taxon>
        <taxon>Gunneridae</taxon>
        <taxon>Pentapetalae</taxon>
        <taxon>rosids</taxon>
        <taxon>malvids</taxon>
        <taxon>Malvales</taxon>
        <taxon>Malvaceae</taxon>
        <taxon>Malvoideae</taxon>
        <taxon>Gossypium</taxon>
    </lineage>
</organism>
<gene>
    <name evidence="9" type="ORF">CXB51_023193</name>
</gene>
<name>A0A8J6CXB4_9ROSI</name>
<keyword evidence="6" id="KW-0472">Membrane</keyword>
<evidence type="ECO:0000259" key="8">
    <source>
        <dbReference type="Pfam" id="PF14416"/>
    </source>
</evidence>
<proteinExistence type="inferred from homology"/>
<dbReference type="InterPro" id="IPR026057">
    <property type="entry name" value="TBL_C"/>
</dbReference>
<dbReference type="GO" id="GO:0005794">
    <property type="term" value="C:Golgi apparatus"/>
    <property type="evidence" value="ECO:0007669"/>
    <property type="project" value="TreeGrafter"/>
</dbReference>
<evidence type="ECO:0000256" key="6">
    <source>
        <dbReference type="ARBA" id="ARBA00023136"/>
    </source>
</evidence>
<dbReference type="AlphaFoldDB" id="A0A8J6CXB4"/>
<evidence type="ECO:0000256" key="4">
    <source>
        <dbReference type="ARBA" id="ARBA00022968"/>
    </source>
</evidence>
<feature type="domain" description="Trichome birefringence-like C-terminal" evidence="7">
    <location>
        <begin position="119"/>
        <end position="280"/>
    </location>
</feature>
<evidence type="ECO:0000256" key="1">
    <source>
        <dbReference type="ARBA" id="ARBA00004167"/>
    </source>
</evidence>
<protein>
    <recommendedName>
        <fullName evidence="11">Trichome birefringence-like N-terminal domain-containing protein</fullName>
    </recommendedName>
</protein>
<accession>A0A8J6CXB4</accession>
<dbReference type="GO" id="GO:0016413">
    <property type="term" value="F:O-acetyltransferase activity"/>
    <property type="evidence" value="ECO:0007669"/>
    <property type="project" value="InterPro"/>
</dbReference>
<comment type="subcellular location">
    <subcellularLocation>
        <location evidence="1">Membrane</location>
        <topology evidence="1">Single-pass membrane protein</topology>
    </subcellularLocation>
</comment>
<keyword evidence="4" id="KW-0735">Signal-anchor</keyword>
<keyword evidence="5" id="KW-1133">Transmembrane helix</keyword>
<reference evidence="9 10" key="1">
    <citation type="journal article" date="2021" name="bioRxiv">
        <title>The Gossypium anomalum genome as a resource for cotton improvement and evolutionary analysis of hybrid incompatibility.</title>
        <authorList>
            <person name="Grover C.E."/>
            <person name="Yuan D."/>
            <person name="Arick M.A."/>
            <person name="Miller E.R."/>
            <person name="Hu G."/>
            <person name="Peterson D.G."/>
            <person name="Wendel J.F."/>
            <person name="Udall J.A."/>
        </authorList>
    </citation>
    <scope>NUCLEOTIDE SEQUENCE [LARGE SCALE GENOMIC DNA]</scope>
    <source>
        <strain evidence="9">JFW-Udall</strain>
        <tissue evidence="9">Leaf</tissue>
    </source>
</reference>
<dbReference type="Pfam" id="PF13839">
    <property type="entry name" value="PC-Esterase"/>
    <property type="match status" value="1"/>
</dbReference>
<evidence type="ECO:0008006" key="11">
    <source>
        <dbReference type="Google" id="ProtNLM"/>
    </source>
</evidence>
<dbReference type="GO" id="GO:0016020">
    <property type="term" value="C:membrane"/>
    <property type="evidence" value="ECO:0007669"/>
    <property type="project" value="UniProtKB-SubCell"/>
</dbReference>
<dbReference type="PANTHER" id="PTHR32285">
    <property type="entry name" value="PROTEIN TRICHOME BIREFRINGENCE-LIKE 9-RELATED"/>
    <property type="match status" value="1"/>
</dbReference>
<evidence type="ECO:0000256" key="3">
    <source>
        <dbReference type="ARBA" id="ARBA00022692"/>
    </source>
</evidence>
<comment type="similarity">
    <text evidence="2">Belongs to the PC-esterase family. TBL subfamily.</text>
</comment>